<organism evidence="2 3">
    <name type="scientific">Rhizoctonia solani</name>
    <dbReference type="NCBI Taxonomy" id="456999"/>
    <lineage>
        <taxon>Eukaryota</taxon>
        <taxon>Fungi</taxon>
        <taxon>Dikarya</taxon>
        <taxon>Basidiomycota</taxon>
        <taxon>Agaricomycotina</taxon>
        <taxon>Agaricomycetes</taxon>
        <taxon>Cantharellales</taxon>
        <taxon>Ceratobasidiaceae</taxon>
        <taxon>Rhizoctonia</taxon>
    </lineage>
</organism>
<feature type="region of interest" description="Disordered" evidence="1">
    <location>
        <begin position="1"/>
        <end position="24"/>
    </location>
</feature>
<evidence type="ECO:0000313" key="3">
    <source>
        <dbReference type="Proteomes" id="UP000650533"/>
    </source>
</evidence>
<evidence type="ECO:0000313" key="2">
    <source>
        <dbReference type="EMBL" id="QRW24365.1"/>
    </source>
</evidence>
<protein>
    <submittedName>
        <fullName evidence="2">Transposon Ty3-I Gag-Pol polyprotein</fullName>
    </submittedName>
</protein>
<name>A0A8H8P399_9AGAM</name>
<sequence>MSQLEGKHKYMHTPAPNTVTAKNRRLPTGGYLHNQMTNPVKELVAANRNPSDSSRSSSCSDSNNDFNNMSLHKLAKYIKKLKKKNKERKEKEKLRKLQLSRFKTKLPTTYNGLNNFDTFKQFVYKVETWQEDTGFEDYKAVRHIKSFLKDKAANYYMLHVAPDVTQYMLTLVFQGLWLLLPTRQ</sequence>
<dbReference type="KEGG" id="rsx:RhiXN_11277"/>
<accession>A0A8H8P399</accession>
<dbReference type="GeneID" id="67033555"/>
<feature type="compositionally biased region" description="Low complexity" evidence="1">
    <location>
        <begin position="47"/>
        <end position="67"/>
    </location>
</feature>
<dbReference type="EMBL" id="CP059669">
    <property type="protein sequence ID" value="QRW24365.1"/>
    <property type="molecule type" value="Genomic_DNA"/>
</dbReference>
<evidence type="ECO:0000256" key="1">
    <source>
        <dbReference type="SAM" id="MobiDB-lite"/>
    </source>
</evidence>
<proteinExistence type="predicted"/>
<dbReference type="Proteomes" id="UP000650533">
    <property type="component" value="Chromosome 12"/>
</dbReference>
<dbReference type="AlphaFoldDB" id="A0A8H8P399"/>
<gene>
    <name evidence="2" type="ORF">RhiXN_11277</name>
</gene>
<reference evidence="2" key="1">
    <citation type="submission" date="2020-05" db="EMBL/GenBank/DDBJ databases">
        <title>Evolutionary and genomic comparisons of hybrid uninucleate and nonhybrid Rhizoctonia fungi.</title>
        <authorList>
            <person name="Li C."/>
            <person name="Chen X."/>
        </authorList>
    </citation>
    <scope>NUCLEOTIDE SEQUENCE</scope>
    <source>
        <strain evidence="2">AG-1 IA</strain>
    </source>
</reference>
<dbReference type="RefSeq" id="XP_043184602.1">
    <property type="nucleotide sequence ID" value="XM_043331092.1"/>
</dbReference>
<feature type="region of interest" description="Disordered" evidence="1">
    <location>
        <begin position="46"/>
        <end position="67"/>
    </location>
</feature>